<reference evidence="2" key="1">
    <citation type="submission" date="2018-06" db="EMBL/GenBank/DDBJ databases">
        <authorList>
            <person name="Zhirakovskaya E."/>
        </authorList>
    </citation>
    <scope>NUCLEOTIDE SEQUENCE</scope>
</reference>
<name>A0A3B0ZPJ9_9ZZZZ</name>
<dbReference type="Pfam" id="PF13546">
    <property type="entry name" value="DDE_5"/>
    <property type="match status" value="1"/>
</dbReference>
<evidence type="ECO:0000313" key="2">
    <source>
        <dbReference type="EMBL" id="VAW89362.1"/>
    </source>
</evidence>
<evidence type="ECO:0000259" key="1">
    <source>
        <dbReference type="Pfam" id="PF13546"/>
    </source>
</evidence>
<dbReference type="InterPro" id="IPR038721">
    <property type="entry name" value="IS701-like_DDE_dom"/>
</dbReference>
<feature type="domain" description="Transposase IS701-like DDE" evidence="1">
    <location>
        <begin position="90"/>
        <end position="266"/>
    </location>
</feature>
<accession>A0A3B0ZPJ9</accession>
<proteinExistence type="predicted"/>
<dbReference type="SUPFAM" id="SSF53098">
    <property type="entry name" value="Ribonuclease H-like"/>
    <property type="match status" value="1"/>
</dbReference>
<dbReference type="EMBL" id="UOFP01000266">
    <property type="protein sequence ID" value="VAW89362.1"/>
    <property type="molecule type" value="Genomic_DNA"/>
</dbReference>
<sequence>MNPATESTALPNLTADILSDPQMPVDNILARLWKTMTIPTLLSRAGISKRSGLPAPDVIYLLLVWVWLKASSIHLFARDSLQGFADVRKDVIYDFLKREDVNWRGFHLQTARKVYQDHQLKDCRIKAFVVDDSVKIRTGKKMGGVSWHFDHLTGRSVRGQQVLTLGLATENTFLPLDQDIFISTKNIQPQAFEDSRSIAARRYKQARDLTKPELLALAVKRSIRHGFEADYFLADAWFGNKSTIRLTEENSMTAILRMKKDKMKYRYTTFKEGERQEQMLTAVELFQQAVRKQWDKIPSTCYQAKTINVELNLAQKKSAPDHWITVRLQFVRGVDNDRKQQAGKHDWALFLCTDSELSPQKILEIYALRWGIEVYFKECKQNLGLLKEQTITFTSHLASISLTAIRYLMLLYVALEQGTRLSEVRTDMSGGLMGLSFGQRLWGLFRCLINNTIEQFRAELGEMADQIMAALEQSINAFFRQALQLDSFTLELEARPDTV</sequence>
<organism evidence="2">
    <name type="scientific">hydrothermal vent metagenome</name>
    <dbReference type="NCBI Taxonomy" id="652676"/>
    <lineage>
        <taxon>unclassified sequences</taxon>
        <taxon>metagenomes</taxon>
        <taxon>ecological metagenomes</taxon>
    </lineage>
</organism>
<protein>
    <recommendedName>
        <fullName evidence="1">Transposase IS701-like DDE domain-containing protein</fullName>
    </recommendedName>
</protein>
<dbReference type="AlphaFoldDB" id="A0A3B0ZPJ9"/>
<dbReference type="Gene3D" id="3.90.350.10">
    <property type="entry name" value="Transposase Inhibitor Protein From Tn5, Chain A, domain 1"/>
    <property type="match status" value="1"/>
</dbReference>
<dbReference type="InterPro" id="IPR012337">
    <property type="entry name" value="RNaseH-like_sf"/>
</dbReference>
<gene>
    <name evidence="2" type="ORF">MNBD_GAMMA18-771</name>
</gene>